<sequence length="81" mass="10149">MIGIFIFVFFFSHFLFLLFFFFYFHLKFLHLFIRNCPIFRNRQESIYVFILFLGFFKLSLIICLIILTCHNYEKSWQNKKK</sequence>
<evidence type="ECO:0000313" key="3">
    <source>
        <dbReference type="Proteomes" id="UP000580250"/>
    </source>
</evidence>
<organism evidence="2 3">
    <name type="scientific">Meloidogyne enterolobii</name>
    <name type="common">Root-knot nematode worm</name>
    <name type="synonym">Meloidogyne mayaguensis</name>
    <dbReference type="NCBI Taxonomy" id="390850"/>
    <lineage>
        <taxon>Eukaryota</taxon>
        <taxon>Metazoa</taxon>
        <taxon>Ecdysozoa</taxon>
        <taxon>Nematoda</taxon>
        <taxon>Chromadorea</taxon>
        <taxon>Rhabditida</taxon>
        <taxon>Tylenchina</taxon>
        <taxon>Tylenchomorpha</taxon>
        <taxon>Tylenchoidea</taxon>
        <taxon>Meloidogynidae</taxon>
        <taxon>Meloidogyninae</taxon>
        <taxon>Meloidogyne</taxon>
    </lineage>
</organism>
<keyword evidence="1" id="KW-1133">Transmembrane helix</keyword>
<name>A0A6V7XJE4_MELEN</name>
<evidence type="ECO:0000313" key="2">
    <source>
        <dbReference type="EMBL" id="CAD2199466.1"/>
    </source>
</evidence>
<feature type="transmembrane region" description="Helical" evidence="1">
    <location>
        <begin position="6"/>
        <end position="26"/>
    </location>
</feature>
<reference evidence="2 3" key="1">
    <citation type="submission" date="2020-08" db="EMBL/GenBank/DDBJ databases">
        <authorList>
            <person name="Koutsovoulos G."/>
            <person name="Danchin GJ E."/>
        </authorList>
    </citation>
    <scope>NUCLEOTIDE SEQUENCE [LARGE SCALE GENOMIC DNA]</scope>
</reference>
<keyword evidence="1" id="KW-0812">Transmembrane</keyword>
<feature type="transmembrane region" description="Helical" evidence="1">
    <location>
        <begin position="46"/>
        <end position="67"/>
    </location>
</feature>
<evidence type="ECO:0000256" key="1">
    <source>
        <dbReference type="SAM" id="Phobius"/>
    </source>
</evidence>
<dbReference type="Proteomes" id="UP000580250">
    <property type="component" value="Unassembled WGS sequence"/>
</dbReference>
<dbReference type="AlphaFoldDB" id="A0A6V7XJE4"/>
<accession>A0A6V7XJE4</accession>
<proteinExistence type="predicted"/>
<protein>
    <submittedName>
        <fullName evidence="2">Uncharacterized protein</fullName>
    </submittedName>
</protein>
<keyword evidence="1" id="KW-0472">Membrane</keyword>
<comment type="caution">
    <text evidence="2">The sequence shown here is derived from an EMBL/GenBank/DDBJ whole genome shotgun (WGS) entry which is preliminary data.</text>
</comment>
<gene>
    <name evidence="2" type="ORF">MENT_LOCUS52854</name>
</gene>
<dbReference type="EMBL" id="CAJEWN010001700">
    <property type="protein sequence ID" value="CAD2199466.1"/>
    <property type="molecule type" value="Genomic_DNA"/>
</dbReference>